<evidence type="ECO:0000256" key="7">
    <source>
        <dbReference type="ARBA" id="ARBA00022833"/>
    </source>
</evidence>
<evidence type="ECO:0000256" key="6">
    <source>
        <dbReference type="ARBA" id="ARBA00022786"/>
    </source>
</evidence>
<dbReference type="Pfam" id="PF13771">
    <property type="entry name" value="zf-HC5HC2H"/>
    <property type="match status" value="1"/>
</dbReference>
<proteinExistence type="predicted"/>
<dbReference type="GO" id="GO:0005794">
    <property type="term" value="C:Golgi apparatus"/>
    <property type="evidence" value="ECO:0007669"/>
    <property type="project" value="Ensembl"/>
</dbReference>
<dbReference type="InterPro" id="IPR001841">
    <property type="entry name" value="Znf_RING"/>
</dbReference>
<dbReference type="PANTHER" id="PTHR12420">
    <property type="entry name" value="PHD FINGER PROTEIN"/>
    <property type="match status" value="1"/>
</dbReference>
<keyword evidence="8" id="KW-0539">Nucleus</keyword>
<gene>
    <name evidence="13" type="primary">PHF7</name>
</gene>
<organism evidence="13 14">
    <name type="scientific">Sarcophilus harrisii</name>
    <name type="common">Tasmanian devil</name>
    <name type="synonym">Sarcophilus laniarius</name>
    <dbReference type="NCBI Taxonomy" id="9305"/>
    <lineage>
        <taxon>Eukaryota</taxon>
        <taxon>Metazoa</taxon>
        <taxon>Chordata</taxon>
        <taxon>Craniata</taxon>
        <taxon>Vertebrata</taxon>
        <taxon>Euteleostomi</taxon>
        <taxon>Mammalia</taxon>
        <taxon>Metatheria</taxon>
        <taxon>Dasyuromorphia</taxon>
        <taxon>Dasyuridae</taxon>
        <taxon>Sarcophilus</taxon>
    </lineage>
</organism>
<dbReference type="GO" id="GO:0016740">
    <property type="term" value="F:transferase activity"/>
    <property type="evidence" value="ECO:0007669"/>
    <property type="project" value="UniProtKB-KW"/>
</dbReference>
<dbReference type="Proteomes" id="UP000007648">
    <property type="component" value="Unassembled WGS sequence"/>
</dbReference>
<feature type="compositionally biased region" description="Low complexity" evidence="10">
    <location>
        <begin position="68"/>
        <end position="78"/>
    </location>
</feature>
<keyword evidence="7" id="KW-0862">Zinc</keyword>
<feature type="domain" description="RING-type" evidence="11">
    <location>
        <begin position="279"/>
        <end position="327"/>
    </location>
</feature>
<evidence type="ECO:0000313" key="14">
    <source>
        <dbReference type="Proteomes" id="UP000007648"/>
    </source>
</evidence>
<feature type="domain" description="PHD-type" evidence="12">
    <location>
        <begin position="149"/>
        <end position="264"/>
    </location>
</feature>
<keyword evidence="6" id="KW-0833">Ubl conjugation pathway</keyword>
<feature type="compositionally biased region" description="Pro residues" evidence="10">
    <location>
        <begin position="32"/>
        <end position="47"/>
    </location>
</feature>
<reference evidence="13 14" key="1">
    <citation type="journal article" date="2011" name="Proc. Natl. Acad. Sci. U.S.A.">
        <title>Genetic diversity and population structure of the endangered marsupial Sarcophilus harrisii (Tasmanian devil).</title>
        <authorList>
            <person name="Miller W."/>
            <person name="Hayes V.M."/>
            <person name="Ratan A."/>
            <person name="Petersen D.C."/>
            <person name="Wittekindt N.E."/>
            <person name="Miller J."/>
            <person name="Walenz B."/>
            <person name="Knight J."/>
            <person name="Qi J."/>
            <person name="Zhao F."/>
            <person name="Wang Q."/>
            <person name="Bedoya-Reina O.C."/>
            <person name="Katiyar N."/>
            <person name="Tomsho L.P."/>
            <person name="Kasson L.M."/>
            <person name="Hardie R.A."/>
            <person name="Woodbridge P."/>
            <person name="Tindall E.A."/>
            <person name="Bertelsen M.F."/>
            <person name="Dixon D."/>
            <person name="Pyecroft S."/>
            <person name="Helgen K.M."/>
            <person name="Lesk A.M."/>
            <person name="Pringle T.H."/>
            <person name="Patterson N."/>
            <person name="Zhang Y."/>
            <person name="Kreiss A."/>
            <person name="Woods G.M."/>
            <person name="Jones M.E."/>
            <person name="Schuster S.C."/>
        </authorList>
    </citation>
    <scope>NUCLEOTIDE SEQUENCE [LARGE SCALE GENOMIC DNA]</scope>
</reference>
<dbReference type="FunFam" id="3.30.40.10:FF:000132">
    <property type="entry name" value="G2/M phase-specific E3 ubiquitin-protein ligase"/>
    <property type="match status" value="1"/>
</dbReference>
<evidence type="ECO:0000256" key="5">
    <source>
        <dbReference type="ARBA" id="ARBA00022771"/>
    </source>
</evidence>
<dbReference type="Pfam" id="PF26054">
    <property type="entry name" value="PHD_G2E3"/>
    <property type="match status" value="1"/>
</dbReference>
<feature type="region of interest" description="Disordered" evidence="10">
    <location>
        <begin position="1"/>
        <end position="95"/>
    </location>
</feature>
<dbReference type="HOGENOM" id="CLU_055746_0_1_1"/>
<evidence type="ECO:0000256" key="4">
    <source>
        <dbReference type="ARBA" id="ARBA00022723"/>
    </source>
</evidence>
<feature type="compositionally biased region" description="Basic and acidic residues" evidence="10">
    <location>
        <begin position="473"/>
        <end position="484"/>
    </location>
</feature>
<dbReference type="PROSITE" id="PS50089">
    <property type="entry name" value="ZF_RING_2"/>
    <property type="match status" value="1"/>
</dbReference>
<dbReference type="GO" id="GO:0016607">
    <property type="term" value="C:nuclear speck"/>
    <property type="evidence" value="ECO:0007669"/>
    <property type="project" value="Ensembl"/>
</dbReference>
<dbReference type="InterPro" id="IPR034732">
    <property type="entry name" value="EPHD"/>
</dbReference>
<evidence type="ECO:0000313" key="13">
    <source>
        <dbReference type="Ensembl" id="ENSSHAP00000010786.2"/>
    </source>
</evidence>
<name>G3W5T1_SARHA</name>
<evidence type="ECO:0000259" key="11">
    <source>
        <dbReference type="PROSITE" id="PS50089"/>
    </source>
</evidence>
<dbReference type="InParanoid" id="G3W5T1"/>
<dbReference type="SMART" id="SM00249">
    <property type="entry name" value="PHD"/>
    <property type="match status" value="2"/>
</dbReference>
<feature type="region of interest" description="Disordered" evidence="10">
    <location>
        <begin position="436"/>
        <end position="484"/>
    </location>
</feature>
<dbReference type="InterPro" id="IPR001965">
    <property type="entry name" value="Znf_PHD"/>
</dbReference>
<dbReference type="GeneTree" id="ENSGT00950000182865"/>
<evidence type="ECO:0000256" key="10">
    <source>
        <dbReference type="SAM" id="MobiDB-lite"/>
    </source>
</evidence>
<sequence>MNPPSVAPLPSLRPLEGGAGAERARGGYWPLADPPPALAAPPGPPSLPSSSCRAAWRERRGGRGRGAAGRSPARAPGGRARDAARVWNSPRPGPRRAMNKDRIICVGREIPDWKGKRWLMRIVNRKGKTKGLRDSIMSWWTAQMQQSSGPVCRMCLQEPGDPEKLGEFLQRDNLRIHYFCLILSSGLPQRGRASDGFHGFLPEDIKKETSRAARKTCFVCKKKGAAIFCQKERCRRNFHLPCGRERGCISQFFGEYKSFCEKHRPTQDIQPEKPAEEDCILCCESLSGGNNDNIQSPCCSRMIYHRKCIQKYAHSSAKHFFKCPQCNNREEFPKEMLRMGIHIPDRDAAWELEPGAFSELYQRHQHCDAPVCLYKDGRDNFENEGRWSLILCTTCGSQGTHRNCSSLRSNSKKWECAECISTGEIPGCSKTLSPRKDFYRETGQNGSQEEDPGPSLRERPGPSFLQESSELSSPEKTEPSCWERRRSTWRAKRLKISKHHKKKE</sequence>
<dbReference type="PROSITE" id="PS51805">
    <property type="entry name" value="EPHD"/>
    <property type="match status" value="1"/>
</dbReference>
<keyword evidence="5 9" id="KW-0863">Zinc-finger</keyword>
<evidence type="ECO:0000256" key="1">
    <source>
        <dbReference type="ARBA" id="ARBA00004123"/>
    </source>
</evidence>
<evidence type="ECO:0000256" key="3">
    <source>
        <dbReference type="ARBA" id="ARBA00022679"/>
    </source>
</evidence>
<reference evidence="13" key="3">
    <citation type="submission" date="2025-09" db="UniProtKB">
        <authorList>
            <consortium name="Ensembl"/>
        </authorList>
    </citation>
    <scope>IDENTIFICATION</scope>
</reference>
<dbReference type="PANTHER" id="PTHR12420:SF47">
    <property type="entry name" value="PHD FINGER PROTEIN 7"/>
    <property type="match status" value="1"/>
</dbReference>
<evidence type="ECO:0000256" key="9">
    <source>
        <dbReference type="PROSITE-ProRule" id="PRU00175"/>
    </source>
</evidence>
<dbReference type="InterPro" id="IPR051188">
    <property type="entry name" value="PHD-type_Zinc_Finger"/>
</dbReference>
<dbReference type="GO" id="GO:0005829">
    <property type="term" value="C:cytosol"/>
    <property type="evidence" value="ECO:0007669"/>
    <property type="project" value="Ensembl"/>
</dbReference>
<comment type="subcellular location">
    <subcellularLocation>
        <location evidence="1">Nucleus</location>
    </subcellularLocation>
</comment>
<dbReference type="SUPFAM" id="SSF57903">
    <property type="entry name" value="FYVE/PHD zinc finger"/>
    <property type="match status" value="1"/>
</dbReference>
<dbReference type="FunCoup" id="G3W5T1">
    <property type="interactions" value="1193"/>
</dbReference>
<dbReference type="InterPro" id="IPR042013">
    <property type="entry name" value="PHF7/G2E3_ePHD"/>
</dbReference>
<evidence type="ECO:0000256" key="8">
    <source>
        <dbReference type="ARBA" id="ARBA00023242"/>
    </source>
</evidence>
<keyword evidence="14" id="KW-1185">Reference proteome</keyword>
<dbReference type="GO" id="GO:0005886">
    <property type="term" value="C:plasma membrane"/>
    <property type="evidence" value="ECO:0007669"/>
    <property type="project" value="Ensembl"/>
</dbReference>
<dbReference type="InterPro" id="IPR059102">
    <property type="entry name" value="PHD_PHF7/G2E3-like"/>
</dbReference>
<comment type="pathway">
    <text evidence="2">Protein modification; protein ubiquitination.</text>
</comment>
<dbReference type="InterPro" id="IPR011011">
    <property type="entry name" value="Znf_FYVE_PHD"/>
</dbReference>
<keyword evidence="3" id="KW-0808">Transferase</keyword>
<evidence type="ECO:0000259" key="12">
    <source>
        <dbReference type="PROSITE" id="PS51805"/>
    </source>
</evidence>
<protein>
    <submittedName>
        <fullName evidence="13">PHD finger protein 7</fullName>
    </submittedName>
</protein>
<evidence type="ECO:0000256" key="2">
    <source>
        <dbReference type="ARBA" id="ARBA00004906"/>
    </source>
</evidence>
<dbReference type="Gene3D" id="3.30.40.10">
    <property type="entry name" value="Zinc/RING finger domain, C3HC4 (zinc finger)"/>
    <property type="match status" value="2"/>
</dbReference>
<reference evidence="13" key="2">
    <citation type="submission" date="2025-08" db="UniProtKB">
        <authorList>
            <consortium name="Ensembl"/>
        </authorList>
    </citation>
    <scope>IDENTIFICATION</scope>
</reference>
<dbReference type="CDD" id="cd15669">
    <property type="entry name" value="ePHD_PHF7_G2E3_like"/>
    <property type="match status" value="1"/>
</dbReference>
<dbReference type="InterPro" id="IPR013083">
    <property type="entry name" value="Znf_RING/FYVE/PHD"/>
</dbReference>
<accession>G3W5T1</accession>
<keyword evidence="4" id="KW-0479">Metal-binding</keyword>
<dbReference type="GO" id="GO:0008270">
    <property type="term" value="F:zinc ion binding"/>
    <property type="evidence" value="ECO:0007669"/>
    <property type="project" value="UniProtKB-KW"/>
</dbReference>
<dbReference type="Ensembl" id="ENSSHAT00000010880.2">
    <property type="protein sequence ID" value="ENSSHAP00000010786.2"/>
    <property type="gene ID" value="ENSSHAG00000009297.2"/>
</dbReference>
<dbReference type="AlphaFoldDB" id="G3W5T1"/>